<reference evidence="3 4" key="1">
    <citation type="submission" date="2015-12" db="EMBL/GenBank/DDBJ databases">
        <authorList>
            <person name="Shamseldin A."/>
            <person name="Moawad H."/>
            <person name="Abd El-Rahim W.M."/>
            <person name="Sadowsky M.J."/>
        </authorList>
    </citation>
    <scope>NUCLEOTIDE SEQUENCE [LARGE SCALE GENOMIC DNA]</scope>
    <source>
        <strain evidence="3 4">SM2</strain>
    </source>
</reference>
<evidence type="ECO:0000256" key="2">
    <source>
        <dbReference type="SAM" id="SignalP"/>
    </source>
</evidence>
<keyword evidence="2" id="KW-0732">Signal</keyword>
<dbReference type="STRING" id="1470434.AZF00_08690"/>
<dbReference type="EMBL" id="CP014544">
    <property type="protein sequence ID" value="AMO68376.1"/>
    <property type="molecule type" value="Genomic_DNA"/>
</dbReference>
<evidence type="ECO:0000313" key="3">
    <source>
        <dbReference type="EMBL" id="AMO68376.1"/>
    </source>
</evidence>
<evidence type="ECO:0000313" key="4">
    <source>
        <dbReference type="Proteomes" id="UP000074119"/>
    </source>
</evidence>
<name>A0A127M5D7_9GAMM</name>
<evidence type="ECO:0008006" key="5">
    <source>
        <dbReference type="Google" id="ProtNLM"/>
    </source>
</evidence>
<dbReference type="SUPFAM" id="SSF56935">
    <property type="entry name" value="Porins"/>
    <property type="match status" value="1"/>
</dbReference>
<dbReference type="KEGG" id="zal:AZF00_08690"/>
<feature type="coiled-coil region" evidence="1">
    <location>
        <begin position="25"/>
        <end position="59"/>
    </location>
</feature>
<proteinExistence type="predicted"/>
<feature type="signal peptide" evidence="2">
    <location>
        <begin position="1"/>
        <end position="28"/>
    </location>
</feature>
<dbReference type="Gene3D" id="2.40.160.10">
    <property type="entry name" value="Porin"/>
    <property type="match status" value="1"/>
</dbReference>
<sequence>MNMKKSKLKCCLLTLSVTAAIVPAAVYADNQTDNLRQQVDDLQNQVDRLENTAAERNTDSSFHMAGYGSVEYADPDSGNAAFNKVLVAPIIHYNYQDWLMFETEFELSNTADGGTELALEYASINLFLNDYVALGAGKFLSPIGQFRQNLHPSWINKAVSAPAGFGHGGAAPLTETGLQLRGGFPLGEMRANYAVYVGNGPTLAAGVEDDEGEYELAIEEVETEGRTSDPDGKKSFGGRLGLLPFSGLEIGISAAKGKATVTDAFAGGHDGPELDIESTGEFDYDVIGADFRYGWNNLELRGEYLKTEIGEGSAGVEFHSDDLPDGYAGPAEFDDVEVGQWKAWYLQAAYKIPSTSLETVVRTSELQTPHSGENYSQRTLGLNYLFAPHVVVKLNYEIKDYDSSGADDEDTVRVQLAYGF</sequence>
<dbReference type="AlphaFoldDB" id="A0A127M5D7"/>
<evidence type="ECO:0000256" key="1">
    <source>
        <dbReference type="SAM" id="Coils"/>
    </source>
</evidence>
<keyword evidence="1" id="KW-0175">Coiled coil</keyword>
<gene>
    <name evidence="3" type="ORF">AZF00_08690</name>
</gene>
<dbReference type="Proteomes" id="UP000074119">
    <property type="component" value="Chromosome"/>
</dbReference>
<feature type="chain" id="PRO_5007275054" description="Porin" evidence="2">
    <location>
        <begin position="29"/>
        <end position="420"/>
    </location>
</feature>
<accession>A0A127M5D7</accession>
<dbReference type="RefSeq" id="WP_062383538.1">
    <property type="nucleotide sequence ID" value="NZ_CP014544.1"/>
</dbReference>
<protein>
    <recommendedName>
        <fullName evidence="5">Porin</fullName>
    </recommendedName>
</protein>
<dbReference type="InterPro" id="IPR023614">
    <property type="entry name" value="Porin_dom_sf"/>
</dbReference>
<organism evidence="3 4">
    <name type="scientific">Zhongshania aliphaticivorans</name>
    <dbReference type="NCBI Taxonomy" id="1470434"/>
    <lineage>
        <taxon>Bacteria</taxon>
        <taxon>Pseudomonadati</taxon>
        <taxon>Pseudomonadota</taxon>
        <taxon>Gammaproteobacteria</taxon>
        <taxon>Cellvibrionales</taxon>
        <taxon>Spongiibacteraceae</taxon>
        <taxon>Zhongshania</taxon>
    </lineage>
</organism>